<reference evidence="1 2" key="1">
    <citation type="submission" date="2016-10" db="EMBL/GenBank/DDBJ databases">
        <authorList>
            <person name="de Groot N.N."/>
        </authorList>
    </citation>
    <scope>NUCLEOTIDE SEQUENCE [LARGE SCALE GENOMIC DNA]</scope>
    <source>
        <strain evidence="1 2">DSM 25186</strain>
    </source>
</reference>
<sequence length="175" mass="19633">MSYFRTGMLVLVTAVSLVRCGAPDSRDDAHLITHNDFESYGGWTSLPTLTDERAHSGRYSIKVTPQQPFGPSFSKPVGQFYHEGARRLKLEAYVYRDDPKAHVALIMAVHSPVDNSGLVYEEVAHTGESNAWWKLEKVIELPEGLPEDAKFKLYAWMGDGRGAFYVDDVTLTRLP</sequence>
<dbReference type="SUPFAM" id="SSF49785">
    <property type="entry name" value="Galactose-binding domain-like"/>
    <property type="match status" value="1"/>
</dbReference>
<dbReference type="Proteomes" id="UP000198510">
    <property type="component" value="Unassembled WGS sequence"/>
</dbReference>
<dbReference type="Gene3D" id="2.60.120.260">
    <property type="entry name" value="Galactose-binding domain-like"/>
    <property type="match status" value="1"/>
</dbReference>
<dbReference type="AlphaFoldDB" id="A0A1G8WSW8"/>
<protein>
    <recommendedName>
        <fullName evidence="3">CBM-cenC domain-containing protein</fullName>
    </recommendedName>
</protein>
<evidence type="ECO:0000313" key="1">
    <source>
        <dbReference type="EMBL" id="SDJ81502.1"/>
    </source>
</evidence>
<dbReference type="STRING" id="1075417.SAMN05421823_101178"/>
<evidence type="ECO:0000313" key="2">
    <source>
        <dbReference type="Proteomes" id="UP000198510"/>
    </source>
</evidence>
<name>A0A1G8WSW8_9BACT</name>
<dbReference type="RefSeq" id="WP_089677978.1">
    <property type="nucleotide sequence ID" value="NZ_FNFO01000001.1"/>
</dbReference>
<dbReference type="EMBL" id="FNFO01000001">
    <property type="protein sequence ID" value="SDJ81502.1"/>
    <property type="molecule type" value="Genomic_DNA"/>
</dbReference>
<organism evidence="1 2">
    <name type="scientific">Catalinimonas alkaloidigena</name>
    <dbReference type="NCBI Taxonomy" id="1075417"/>
    <lineage>
        <taxon>Bacteria</taxon>
        <taxon>Pseudomonadati</taxon>
        <taxon>Bacteroidota</taxon>
        <taxon>Cytophagia</taxon>
        <taxon>Cytophagales</taxon>
        <taxon>Catalimonadaceae</taxon>
        <taxon>Catalinimonas</taxon>
    </lineage>
</organism>
<gene>
    <name evidence="1" type="ORF">SAMN05421823_101178</name>
</gene>
<keyword evidence="2" id="KW-1185">Reference proteome</keyword>
<accession>A0A1G8WSW8</accession>
<proteinExistence type="predicted"/>
<evidence type="ECO:0008006" key="3">
    <source>
        <dbReference type="Google" id="ProtNLM"/>
    </source>
</evidence>
<dbReference type="InterPro" id="IPR008979">
    <property type="entry name" value="Galactose-bd-like_sf"/>
</dbReference>
<dbReference type="OrthoDB" id="882450at2"/>